<feature type="region of interest" description="Disordered" evidence="10">
    <location>
        <begin position="67"/>
        <end position="93"/>
    </location>
</feature>
<sequence>MEETSLAACETTTTLAPDATGRKETDQSAPNIRHESDAGPYTCVVCQSVFPTHRLLQRHRERANHFGKALEGSDPLSQFSSKDEVEGEVYSSATSQSEDVSQEWLKHRTAILGKFTTSEKLSITSSFLQGGEKLVVKQQINDKIKHRLQQLDEFEEHVSEHKGLSRDDYVTRITQISQELHQAWALDQRVKALKIVIQCSKLLLETHPFAFYPSKFALITDILDNFGRMVFERIAEKGDIRLVDHQLPKYFKPEHVSETARETCRNWMYKIASVRELLPRIYVEMAVLKSYSFLENPDFSATLIRLSRAIRGVGNPLVAAYARCYLMRVGREKFIQDSSFVVENVRDLLLSYHQLYSSHTRTELTVFRIELADYLALFTPAFDWIFQTLARSGQYDELDAVWRQSFDQAEPGLLWQSLLSQFPPDFVLPKCLELALYITTTPSTGVSSQQLMVLMGQILSRNLSSSSESQPGKMLNVIWPYLSHKEDVESYLQCVDAWMPYLLRHWRVKEVHRIINDVVSHFRPKAQAHHVHLLHNIVHALVRTDLVDYHSLFTTDPLMGLLDIYPDGQSRAEAAKILLQQFLLDQDRPLGHSLMVDHLLSIARILHDTLNATSVEDEKRQIGELAIALIDRVDFGRDFQQMLSFYGDARAAFTNLDPVLAHLVQMINRLSSRTRQLVEEHNERTGHFVRACGAFAYITIPAISCPMIRFSLYLLSSQVALANECLGQADACLEGAINLVMELPAGEEQWILANLSSLLSTLLVQPDTPGQSRLHHLRRLLRHVRTFSVNHSSLLRLRSIVYIQAIRLLSACAQSDYIYHVPNVESNDRLYIGDEEFRSELSDYCSQLLTELLNDLNQLGNEHQYRKQASLCLDLFSLLIEAADLGAEPSLSQLAVQLYQLARKHNQYDVSYASPHHFNCFGGLDAMNRVPSQSEIDELRTAFILMDSDRDGRVTAVEIQSMLQQLGICLREDIVLNLVRQASQSGSTLMNEAEFFQWVRRIQALRPTSQPDNAGCSADEEAGLDLVAAFRVFDRDNNGFITKDELRLAMELIDESMTDSGLNELIKMADVDKDGRINYEEFAKMLL</sequence>
<reference evidence="13" key="1">
    <citation type="submission" date="2018-08" db="EMBL/GenBank/DDBJ databases">
        <authorList>
            <person name="Cornetti L."/>
        </authorList>
    </citation>
    <scope>NUCLEOTIDE SEQUENCE</scope>
    <source>
        <strain evidence="13">OM-SAIQ-clone2</strain>
    </source>
</reference>
<organism evidence="13">
    <name type="scientific">Simocephalus serrulatus</name>
    <dbReference type="NCBI Taxonomy" id="117539"/>
    <lineage>
        <taxon>Eukaryota</taxon>
        <taxon>Metazoa</taxon>
        <taxon>Ecdysozoa</taxon>
        <taxon>Arthropoda</taxon>
        <taxon>Crustacea</taxon>
        <taxon>Branchiopoda</taxon>
        <taxon>Diplostraca</taxon>
        <taxon>Cladocera</taxon>
        <taxon>Anomopoda</taxon>
        <taxon>Daphniidae</taxon>
        <taxon>Simocephalus</taxon>
    </lineage>
</organism>
<protein>
    <submittedName>
        <fullName evidence="13">EOG090X02HV</fullName>
    </submittedName>
</protein>
<dbReference type="PANTHER" id="PTHR13673">
    <property type="entry name" value="ESOPHAGEAL CANCER ASSOCIATED PROTEIN"/>
    <property type="match status" value="1"/>
</dbReference>
<dbReference type="InterPro" id="IPR029705">
    <property type="entry name" value="VPS35L"/>
</dbReference>
<dbReference type="Pfam" id="PF13499">
    <property type="entry name" value="EF-hand_7"/>
    <property type="match status" value="1"/>
</dbReference>
<comment type="subcellular location">
    <subcellularLocation>
        <location evidence="1">Endosome</location>
    </subcellularLocation>
</comment>
<evidence type="ECO:0000256" key="2">
    <source>
        <dbReference type="ARBA" id="ARBA00010704"/>
    </source>
</evidence>
<dbReference type="Pfam" id="PF13202">
    <property type="entry name" value="EF-hand_5"/>
    <property type="match status" value="1"/>
</dbReference>
<dbReference type="GO" id="GO:0032456">
    <property type="term" value="P:endocytic recycling"/>
    <property type="evidence" value="ECO:0007669"/>
    <property type="project" value="InterPro"/>
</dbReference>
<feature type="domain" description="C2H2-type" evidence="11">
    <location>
        <begin position="41"/>
        <end position="70"/>
    </location>
</feature>
<dbReference type="EMBL" id="LR024501">
    <property type="protein sequence ID" value="SVE94120.1"/>
    <property type="molecule type" value="mRNA"/>
</dbReference>
<dbReference type="FunFam" id="1.10.238.10:FF:000181">
    <property type="entry name" value="CALML5 isoform 1"/>
    <property type="match status" value="1"/>
</dbReference>
<evidence type="ECO:0000256" key="10">
    <source>
        <dbReference type="SAM" id="MobiDB-lite"/>
    </source>
</evidence>
<feature type="domain" description="EF-hand" evidence="12">
    <location>
        <begin position="1021"/>
        <end position="1056"/>
    </location>
</feature>
<keyword evidence="3" id="KW-0813">Transport</keyword>
<dbReference type="InterPro" id="IPR013087">
    <property type="entry name" value="Znf_C2H2_type"/>
</dbReference>
<evidence type="ECO:0000256" key="4">
    <source>
        <dbReference type="ARBA" id="ARBA00022723"/>
    </source>
</evidence>
<dbReference type="PANTHER" id="PTHR13673:SF0">
    <property type="entry name" value="VPS35 ENDOSOMAL PROTEIN-SORTING FACTOR-LIKE"/>
    <property type="match status" value="1"/>
</dbReference>
<keyword evidence="8" id="KW-0653">Protein transport</keyword>
<proteinExistence type="evidence at transcript level"/>
<dbReference type="SUPFAM" id="SSF47473">
    <property type="entry name" value="EF-hand"/>
    <property type="match status" value="1"/>
</dbReference>
<dbReference type="PROSITE" id="PS50222">
    <property type="entry name" value="EF_HAND_2"/>
    <property type="match status" value="3"/>
</dbReference>
<evidence type="ECO:0000256" key="3">
    <source>
        <dbReference type="ARBA" id="ARBA00022448"/>
    </source>
</evidence>
<dbReference type="InterPro" id="IPR018247">
    <property type="entry name" value="EF_Hand_1_Ca_BS"/>
</dbReference>
<keyword evidence="7" id="KW-0106">Calcium</keyword>
<evidence type="ECO:0000256" key="8">
    <source>
        <dbReference type="ARBA" id="ARBA00022927"/>
    </source>
</evidence>
<dbReference type="CDD" id="cd00051">
    <property type="entry name" value="EFh"/>
    <property type="match status" value="1"/>
</dbReference>
<evidence type="ECO:0000256" key="9">
    <source>
        <dbReference type="PROSITE-ProRule" id="PRU00042"/>
    </source>
</evidence>
<dbReference type="SMART" id="SM00054">
    <property type="entry name" value="EFh"/>
    <property type="match status" value="3"/>
</dbReference>
<feature type="compositionally biased region" description="Basic and acidic residues" evidence="10">
    <location>
        <begin position="20"/>
        <end position="34"/>
    </location>
</feature>
<dbReference type="InterPro" id="IPR002048">
    <property type="entry name" value="EF_hand_dom"/>
</dbReference>
<name>A0A4Y7NLJ6_9CRUS</name>
<accession>A0A4Y7NLJ6</accession>
<dbReference type="GO" id="GO:0015031">
    <property type="term" value="P:protein transport"/>
    <property type="evidence" value="ECO:0007669"/>
    <property type="project" value="UniProtKB-KW"/>
</dbReference>
<gene>
    <name evidence="13" type="primary">EOG090X02HV</name>
</gene>
<feature type="domain" description="EF-hand" evidence="12">
    <location>
        <begin position="1057"/>
        <end position="1087"/>
    </location>
</feature>
<dbReference type="GO" id="GO:0005768">
    <property type="term" value="C:endosome"/>
    <property type="evidence" value="ECO:0007669"/>
    <property type="project" value="UniProtKB-SubCell"/>
</dbReference>
<dbReference type="PROSITE" id="PS00028">
    <property type="entry name" value="ZINC_FINGER_C2H2_1"/>
    <property type="match status" value="1"/>
</dbReference>
<keyword evidence="4" id="KW-0479">Metal-binding</keyword>
<comment type="similarity">
    <text evidence="2">Belongs to the VPS35L family.</text>
</comment>
<evidence type="ECO:0000259" key="11">
    <source>
        <dbReference type="PROSITE" id="PS50157"/>
    </source>
</evidence>
<feature type="domain" description="EF-hand" evidence="12">
    <location>
        <begin position="934"/>
        <end position="969"/>
    </location>
</feature>
<evidence type="ECO:0000256" key="5">
    <source>
        <dbReference type="ARBA" id="ARBA00022737"/>
    </source>
</evidence>
<keyword evidence="6" id="KW-0967">Endosome</keyword>
<dbReference type="PROSITE" id="PS00018">
    <property type="entry name" value="EF_HAND_1"/>
    <property type="match status" value="3"/>
</dbReference>
<feature type="region of interest" description="Disordered" evidence="10">
    <location>
        <begin position="1"/>
        <end position="34"/>
    </location>
</feature>
<dbReference type="GO" id="GO:0008270">
    <property type="term" value="F:zinc ion binding"/>
    <property type="evidence" value="ECO:0007669"/>
    <property type="project" value="UniProtKB-KW"/>
</dbReference>
<evidence type="ECO:0000256" key="1">
    <source>
        <dbReference type="ARBA" id="ARBA00004177"/>
    </source>
</evidence>
<keyword evidence="5" id="KW-0677">Repeat</keyword>
<dbReference type="AlphaFoldDB" id="A0A4Y7NLJ6"/>
<keyword evidence="9" id="KW-0862">Zinc</keyword>
<evidence type="ECO:0000313" key="13">
    <source>
        <dbReference type="EMBL" id="SVE94120.1"/>
    </source>
</evidence>
<evidence type="ECO:0000256" key="6">
    <source>
        <dbReference type="ARBA" id="ARBA00022753"/>
    </source>
</evidence>
<dbReference type="PROSITE" id="PS50157">
    <property type="entry name" value="ZINC_FINGER_C2H2_2"/>
    <property type="match status" value="1"/>
</dbReference>
<dbReference type="GO" id="GO:0005509">
    <property type="term" value="F:calcium ion binding"/>
    <property type="evidence" value="ECO:0007669"/>
    <property type="project" value="InterPro"/>
</dbReference>
<dbReference type="Gene3D" id="1.10.238.10">
    <property type="entry name" value="EF-hand"/>
    <property type="match status" value="1"/>
</dbReference>
<dbReference type="InterPro" id="IPR011992">
    <property type="entry name" value="EF-hand-dom_pair"/>
</dbReference>
<keyword evidence="9" id="KW-0863">Zinc-finger</keyword>
<evidence type="ECO:0000256" key="7">
    <source>
        <dbReference type="ARBA" id="ARBA00022837"/>
    </source>
</evidence>
<evidence type="ECO:0000259" key="12">
    <source>
        <dbReference type="PROSITE" id="PS50222"/>
    </source>
</evidence>